<feature type="region of interest" description="Disordered" evidence="9">
    <location>
        <begin position="1"/>
        <end position="123"/>
    </location>
</feature>
<dbReference type="Pfam" id="PF03935">
    <property type="entry name" value="SKN1_KRE6_Sbg1"/>
    <property type="match status" value="1"/>
</dbReference>
<keyword evidence="6 10" id="KW-0472">Membrane</keyword>
<keyword evidence="5 10" id="KW-1133">Transmembrane helix</keyword>
<dbReference type="PANTHER" id="PTHR31361">
    <property type="entry name" value="BETA-GLUCAN SYNTHESIS-ASSOCIATED PROTEIN KRE6-RELATED"/>
    <property type="match status" value="1"/>
</dbReference>
<dbReference type="GO" id="GO:0015926">
    <property type="term" value="F:glucosidase activity"/>
    <property type="evidence" value="ECO:0007669"/>
    <property type="project" value="TreeGrafter"/>
</dbReference>
<dbReference type="GO" id="GO:0005886">
    <property type="term" value="C:plasma membrane"/>
    <property type="evidence" value="ECO:0007669"/>
    <property type="project" value="TreeGrafter"/>
</dbReference>
<evidence type="ECO:0000313" key="12">
    <source>
        <dbReference type="EMBL" id="KAK7035908.1"/>
    </source>
</evidence>
<gene>
    <name evidence="12" type="ORF">R3P38DRAFT_3484230</name>
</gene>
<dbReference type="FunFam" id="2.60.120.200:FF:000135">
    <property type="entry name" value="Related to KRE6-glucan synthase subunit"/>
    <property type="match status" value="1"/>
</dbReference>
<protein>
    <submittedName>
        <fullName evidence="12">Beta-glucan synthesis-associated protein SKN1</fullName>
    </submittedName>
</protein>
<comment type="caution">
    <text evidence="12">The sequence shown here is derived from an EMBL/GenBank/DDBJ whole genome shotgun (WGS) entry which is preliminary data.</text>
</comment>
<keyword evidence="7" id="KW-0325">Glycoprotein</keyword>
<dbReference type="Proteomes" id="UP001362999">
    <property type="component" value="Unassembled WGS sequence"/>
</dbReference>
<dbReference type="AlphaFoldDB" id="A0AAW0CAH3"/>
<evidence type="ECO:0000256" key="3">
    <source>
        <dbReference type="ARBA" id="ARBA00022692"/>
    </source>
</evidence>
<dbReference type="GO" id="GO:0031505">
    <property type="term" value="P:fungal-type cell wall organization"/>
    <property type="evidence" value="ECO:0007669"/>
    <property type="project" value="TreeGrafter"/>
</dbReference>
<proteinExistence type="inferred from homology"/>
<dbReference type="InterPro" id="IPR005629">
    <property type="entry name" value="Skn1/Kre6/Sbg1"/>
</dbReference>
<evidence type="ECO:0000256" key="2">
    <source>
        <dbReference type="ARBA" id="ARBA00010962"/>
    </source>
</evidence>
<dbReference type="Gene3D" id="2.60.120.200">
    <property type="match status" value="1"/>
</dbReference>
<accession>A0AAW0CAH3</accession>
<feature type="transmembrane region" description="Helical" evidence="10">
    <location>
        <begin position="220"/>
        <end position="244"/>
    </location>
</feature>
<evidence type="ECO:0000259" key="11">
    <source>
        <dbReference type="PROSITE" id="PS51762"/>
    </source>
</evidence>
<feature type="domain" description="GH16" evidence="11">
    <location>
        <begin position="286"/>
        <end position="661"/>
    </location>
</feature>
<dbReference type="GO" id="GO:0006078">
    <property type="term" value="P:(1-&gt;6)-beta-D-glucan biosynthetic process"/>
    <property type="evidence" value="ECO:0007669"/>
    <property type="project" value="TreeGrafter"/>
</dbReference>
<evidence type="ECO:0000313" key="13">
    <source>
        <dbReference type="Proteomes" id="UP001362999"/>
    </source>
</evidence>
<comment type="subcellular location">
    <subcellularLocation>
        <location evidence="1">Membrane</location>
        <topology evidence="1">Single-pass type II membrane protein</topology>
    </subcellularLocation>
</comment>
<evidence type="ECO:0000256" key="8">
    <source>
        <dbReference type="ARBA" id="ARBA00023316"/>
    </source>
</evidence>
<dbReference type="PANTHER" id="PTHR31361:SF15">
    <property type="entry name" value="GH16 DOMAIN-CONTAINING PROTEIN"/>
    <property type="match status" value="1"/>
</dbReference>
<dbReference type="SUPFAM" id="SSF49899">
    <property type="entry name" value="Concanavalin A-like lectins/glucanases"/>
    <property type="match status" value="1"/>
</dbReference>
<keyword evidence="13" id="KW-1185">Reference proteome</keyword>
<dbReference type="InterPro" id="IPR000757">
    <property type="entry name" value="Beta-glucanase-like"/>
</dbReference>
<dbReference type="InterPro" id="IPR013320">
    <property type="entry name" value="ConA-like_dom_sf"/>
</dbReference>
<dbReference type="PROSITE" id="PS51762">
    <property type="entry name" value="GH16_2"/>
    <property type="match status" value="1"/>
</dbReference>
<evidence type="ECO:0000256" key="1">
    <source>
        <dbReference type="ARBA" id="ARBA00004606"/>
    </source>
</evidence>
<keyword evidence="4" id="KW-0735">Signal-anchor</keyword>
<evidence type="ECO:0000256" key="6">
    <source>
        <dbReference type="ARBA" id="ARBA00023136"/>
    </source>
</evidence>
<dbReference type="GO" id="GO:0005789">
    <property type="term" value="C:endoplasmic reticulum membrane"/>
    <property type="evidence" value="ECO:0007669"/>
    <property type="project" value="TreeGrafter"/>
</dbReference>
<comment type="similarity">
    <text evidence="2">Belongs to the SKN1/KRE6 family.</text>
</comment>
<reference evidence="12 13" key="1">
    <citation type="journal article" date="2024" name="J Genomics">
        <title>Draft genome sequencing and assembly of Favolaschia claudopus CIRM-BRFM 2984 isolated from oak limbs.</title>
        <authorList>
            <person name="Navarro D."/>
            <person name="Drula E."/>
            <person name="Chaduli D."/>
            <person name="Cazenave R."/>
            <person name="Ahrendt S."/>
            <person name="Wang J."/>
            <person name="Lipzen A."/>
            <person name="Daum C."/>
            <person name="Barry K."/>
            <person name="Grigoriev I.V."/>
            <person name="Favel A."/>
            <person name="Rosso M.N."/>
            <person name="Martin F."/>
        </authorList>
    </citation>
    <scope>NUCLEOTIDE SEQUENCE [LARGE SCALE GENOMIC DNA]</scope>
    <source>
        <strain evidence="12 13">CIRM-BRFM 2984</strain>
    </source>
</reference>
<feature type="compositionally biased region" description="Low complexity" evidence="9">
    <location>
        <begin position="73"/>
        <end position="85"/>
    </location>
</feature>
<evidence type="ECO:0000256" key="4">
    <source>
        <dbReference type="ARBA" id="ARBA00022968"/>
    </source>
</evidence>
<feature type="compositionally biased region" description="Low complexity" evidence="9">
    <location>
        <begin position="93"/>
        <end position="102"/>
    </location>
</feature>
<dbReference type="EMBL" id="JAWWNJ010000019">
    <property type="protein sequence ID" value="KAK7035908.1"/>
    <property type="molecule type" value="Genomic_DNA"/>
</dbReference>
<keyword evidence="8" id="KW-0961">Cell wall biogenesis/degradation</keyword>
<evidence type="ECO:0000256" key="10">
    <source>
        <dbReference type="SAM" id="Phobius"/>
    </source>
</evidence>
<keyword evidence="3 10" id="KW-0812">Transmembrane</keyword>
<name>A0AAW0CAH3_9AGAR</name>
<organism evidence="12 13">
    <name type="scientific">Favolaschia claudopus</name>
    <dbReference type="NCBI Taxonomy" id="2862362"/>
    <lineage>
        <taxon>Eukaryota</taxon>
        <taxon>Fungi</taxon>
        <taxon>Dikarya</taxon>
        <taxon>Basidiomycota</taxon>
        <taxon>Agaricomycotina</taxon>
        <taxon>Agaricomycetes</taxon>
        <taxon>Agaricomycetidae</taxon>
        <taxon>Agaricales</taxon>
        <taxon>Marasmiineae</taxon>
        <taxon>Mycenaceae</taxon>
        <taxon>Favolaschia</taxon>
    </lineage>
</organism>
<feature type="compositionally biased region" description="Polar residues" evidence="9">
    <location>
        <begin position="50"/>
        <end position="61"/>
    </location>
</feature>
<evidence type="ECO:0000256" key="7">
    <source>
        <dbReference type="ARBA" id="ARBA00023180"/>
    </source>
</evidence>
<evidence type="ECO:0000256" key="5">
    <source>
        <dbReference type="ARBA" id="ARBA00022989"/>
    </source>
</evidence>
<sequence>MSYTTYRTPRQGATPEPHPQQQYASVLPQSPPQSPRSGRSRSTRSPRVAATNTPTMQQLQYASVPMSSPPQSPQSSRSRGGSVRVQTEEQQYASAARSPTSGRSRRSRSSRGAQSPAITEEPVYATGSGRAGIIKGVATGNIGAEYGPYSYDPQLNRANPGEGTRLRKAPSAARPQLARTATVNTRFEKNLDLDDALHNPDPVNDARLDRTCDIFSLRGWVNATALFVLLGGLIMLFAGLPIILRFKHPSPRIVGFNLGGINGTGQVPELTSFPRLIDDDTPSEAYSYKGTDGKKYELVFSDEFNVAGRSFYPGDDPYFEAVDLHYWPTGDLEWYDPGAITTQGGHLVITMSEKNNHGLNFQSGMLQSWNKLCFSSSAYIEVSISLPGFPSTPGFWPGAWTMGNLGRAGYGATTEGMWPYSYDSCDVGTFPNQTDHNNQPSAVYDKKLSFLPGQRLSSCTCPGSDHPGPSTSNGRGVPEIDILEAQVEIGGNPLFRGQASQSYQVAPFNADHQWDNSSSATPIVDPVNTKFNSYMGNEYQQTVSGMTFIDDKYYSGNAFLSYGLEWFSNPSKRSSGYINWLTGGQKRWTLTPDTIGADPVSGVSQRLITEEPMVNLLVLPCGYLVFNLGMSPSFQHQDFQHMQFPAQMLIDYVRVYQQPGTKNGLTCDPPNRPTANYIAQHLAAYNNPNLTTWAQAGYTFPRNSKYDGC</sequence>
<evidence type="ECO:0000256" key="9">
    <source>
        <dbReference type="SAM" id="MobiDB-lite"/>
    </source>
</evidence>